<evidence type="ECO:0000313" key="1">
    <source>
        <dbReference type="EMBL" id="UNH37574.1"/>
    </source>
</evidence>
<sequence>MRCIRWIFIIVLSLALHAGLAMAWMFNQPKVTPPPEPMTIAMLAFESPEPAAEKASSSAVVEPEPEPELEPEPEPVTPPPPVVKPAIAIAEKKPEVKPKPKPKPKKEEKREKKQPPKPIENKLADKNTQSLESLNSGKPAAQTVKTDNQGSANSSSNAARGPKALRRQAPSYPDRARRLGKEGVVKVRYDIDTDGRITNVEIIEATPKGLFEREVKRAMNRWLYEQKPQPTTGKIVEIRFKIDGTVSQI</sequence>
<gene>
    <name evidence="1" type="ORF">MNY70_08445</name>
</gene>
<name>A0ACD3Y561_9GAMM</name>
<reference evidence="1" key="1">
    <citation type="submission" date="2022-03" db="EMBL/GenBank/DDBJ databases">
        <title>ESBL-producing Moellerella wisconsensis and Escherichia marmotae isolated from wild game meat.</title>
        <authorList>
            <person name="Biggel M."/>
        </authorList>
    </citation>
    <scope>NUCLEOTIDE SEQUENCE</scope>
    <source>
        <strain evidence="1">W1</strain>
    </source>
</reference>
<dbReference type="Proteomes" id="UP000829420">
    <property type="component" value="Chromosome"/>
</dbReference>
<proteinExistence type="predicted"/>
<evidence type="ECO:0000313" key="2">
    <source>
        <dbReference type="Proteomes" id="UP000829420"/>
    </source>
</evidence>
<organism evidence="1 2">
    <name type="scientific">Moellerella wisconsensis</name>
    <dbReference type="NCBI Taxonomy" id="158849"/>
    <lineage>
        <taxon>Bacteria</taxon>
        <taxon>Pseudomonadati</taxon>
        <taxon>Pseudomonadota</taxon>
        <taxon>Gammaproteobacteria</taxon>
        <taxon>Enterobacterales</taxon>
        <taxon>Morganellaceae</taxon>
        <taxon>Moellerella</taxon>
    </lineage>
</organism>
<accession>A0ACD3Y561</accession>
<dbReference type="EMBL" id="CP093255">
    <property type="protein sequence ID" value="UNH37574.1"/>
    <property type="molecule type" value="Genomic_DNA"/>
</dbReference>
<keyword evidence="2" id="KW-1185">Reference proteome</keyword>
<protein>
    <submittedName>
        <fullName evidence="1">TonB family protein</fullName>
    </submittedName>
</protein>